<gene>
    <name evidence="3" type="ORF">BCF44_107242</name>
</gene>
<comment type="caution">
    <text evidence="3">The sequence shown here is derived from an EMBL/GenBank/DDBJ whole genome shotgun (WGS) entry which is preliminary data.</text>
</comment>
<dbReference type="OrthoDB" id="5524362at2"/>
<protein>
    <submittedName>
        <fullName evidence="3">Alpha-beta hydrolase superfamily lysophospholipase</fullName>
    </submittedName>
</protein>
<evidence type="ECO:0000313" key="4">
    <source>
        <dbReference type="Proteomes" id="UP000256269"/>
    </source>
</evidence>
<keyword evidence="4" id="KW-1185">Reference proteome</keyword>
<dbReference type="PROSITE" id="PS51257">
    <property type="entry name" value="PROKAR_LIPOPROTEIN"/>
    <property type="match status" value="1"/>
</dbReference>
<feature type="domain" description="AB hydrolase-1" evidence="2">
    <location>
        <begin position="67"/>
        <end position="325"/>
    </location>
</feature>
<feature type="signal peptide" evidence="1">
    <location>
        <begin position="1"/>
        <end position="28"/>
    </location>
</feature>
<evidence type="ECO:0000313" key="3">
    <source>
        <dbReference type="EMBL" id="REH46109.1"/>
    </source>
</evidence>
<keyword evidence="1" id="KW-0732">Signal</keyword>
<dbReference type="InterPro" id="IPR029058">
    <property type="entry name" value="AB_hydrolase_fold"/>
</dbReference>
<dbReference type="Gene3D" id="3.40.50.1820">
    <property type="entry name" value="alpha/beta hydrolase"/>
    <property type="match status" value="1"/>
</dbReference>
<proteinExistence type="predicted"/>
<dbReference type="Proteomes" id="UP000256269">
    <property type="component" value="Unassembled WGS sequence"/>
</dbReference>
<name>A0A3E0HHZ3_9PSEU</name>
<dbReference type="AlphaFoldDB" id="A0A3E0HHZ3"/>
<sequence length="346" mass="35704">MRLRPLATLVASLVAGCALLATAPPVSADPARCSEHDLPVSTNPLLPLTMHGQLCLPAGTPSPTVQLLLHGATYNRTYWDLPYQPASYSYQQDMAAHGLATFAVDEIGVGQSTRPLSTVITGAMQAAAVHAVVGDLRAGAVGGVHFGKVVLVGHSAGSAISIIEAAGYHDVDGVLLTGMTHLPNAPVVIDDVALGLHPVTLDPQLAPRGGDPGYLTTVPGSRGTMYYSPGDLDPLAVSADEAYAKDQVSASSLLDIIGVGLASPVSLNITVPVFLVDGTNDTGFCGLFRDCSYAGTLQDEEAPYFSAAAQLTTYVLPGSGHSVALAANASLYRDASRAWLSQYVGI</sequence>
<dbReference type="Pfam" id="PF12697">
    <property type="entry name" value="Abhydrolase_6"/>
    <property type="match status" value="1"/>
</dbReference>
<keyword evidence="3" id="KW-0378">Hydrolase</keyword>
<dbReference type="EMBL" id="QUNO01000007">
    <property type="protein sequence ID" value="REH46109.1"/>
    <property type="molecule type" value="Genomic_DNA"/>
</dbReference>
<accession>A0A3E0HHZ3</accession>
<dbReference type="InterPro" id="IPR000073">
    <property type="entry name" value="AB_hydrolase_1"/>
</dbReference>
<evidence type="ECO:0000259" key="2">
    <source>
        <dbReference type="Pfam" id="PF12697"/>
    </source>
</evidence>
<feature type="chain" id="PRO_5017560138" evidence="1">
    <location>
        <begin position="29"/>
        <end position="346"/>
    </location>
</feature>
<evidence type="ECO:0000256" key="1">
    <source>
        <dbReference type="SAM" id="SignalP"/>
    </source>
</evidence>
<dbReference type="SUPFAM" id="SSF53474">
    <property type="entry name" value="alpha/beta-Hydrolases"/>
    <property type="match status" value="1"/>
</dbReference>
<organism evidence="3 4">
    <name type="scientific">Kutzneria buriramensis</name>
    <dbReference type="NCBI Taxonomy" id="1045776"/>
    <lineage>
        <taxon>Bacteria</taxon>
        <taxon>Bacillati</taxon>
        <taxon>Actinomycetota</taxon>
        <taxon>Actinomycetes</taxon>
        <taxon>Pseudonocardiales</taxon>
        <taxon>Pseudonocardiaceae</taxon>
        <taxon>Kutzneria</taxon>
    </lineage>
</organism>
<dbReference type="GO" id="GO:0016787">
    <property type="term" value="F:hydrolase activity"/>
    <property type="evidence" value="ECO:0007669"/>
    <property type="project" value="UniProtKB-KW"/>
</dbReference>
<reference evidence="3 4" key="1">
    <citation type="submission" date="2018-08" db="EMBL/GenBank/DDBJ databases">
        <title>Genomic Encyclopedia of Archaeal and Bacterial Type Strains, Phase II (KMG-II): from individual species to whole genera.</title>
        <authorList>
            <person name="Goeker M."/>
        </authorList>
    </citation>
    <scope>NUCLEOTIDE SEQUENCE [LARGE SCALE GENOMIC DNA]</scope>
    <source>
        <strain evidence="3 4">DSM 45791</strain>
    </source>
</reference>